<evidence type="ECO:0000313" key="2">
    <source>
        <dbReference type="Proteomes" id="UP001165064"/>
    </source>
</evidence>
<dbReference type="EMBL" id="BSXS01003642">
    <property type="protein sequence ID" value="GME81670.1"/>
    <property type="molecule type" value="Genomic_DNA"/>
</dbReference>
<name>A0ACB5T5P7_AMBMO</name>
<gene>
    <name evidence="1" type="ORF">Amon02_000508000</name>
</gene>
<evidence type="ECO:0000313" key="1">
    <source>
        <dbReference type="EMBL" id="GME81670.1"/>
    </source>
</evidence>
<organism evidence="1 2">
    <name type="scientific">Ambrosiozyma monospora</name>
    <name type="common">Yeast</name>
    <name type="synonym">Endomycopsis monosporus</name>
    <dbReference type="NCBI Taxonomy" id="43982"/>
    <lineage>
        <taxon>Eukaryota</taxon>
        <taxon>Fungi</taxon>
        <taxon>Dikarya</taxon>
        <taxon>Ascomycota</taxon>
        <taxon>Saccharomycotina</taxon>
        <taxon>Pichiomycetes</taxon>
        <taxon>Pichiales</taxon>
        <taxon>Pichiaceae</taxon>
        <taxon>Ambrosiozyma</taxon>
    </lineage>
</organism>
<comment type="caution">
    <text evidence="1">The sequence shown here is derived from an EMBL/GenBank/DDBJ whole genome shotgun (WGS) entry which is preliminary data.</text>
</comment>
<protein>
    <submittedName>
        <fullName evidence="1">Unnamed protein product</fullName>
    </submittedName>
</protein>
<accession>A0ACB5T5P7</accession>
<keyword evidence="2" id="KW-1185">Reference proteome</keyword>
<sequence>MIVVFAIAGLFGHVIPSLMADHYLGRLNALLLVSLLMSLFTFALWLPAQYYPKKLLGLYFFTVLYGFFVAGSYSLLPAVIGQFSKVEDAGKRFGLVYGFVALANLASLPIGGKILGVGDMDGYTHLIIFSGAVCFASVIAMLALKYKVTKGLLGVI</sequence>
<proteinExistence type="predicted"/>
<dbReference type="Proteomes" id="UP001165064">
    <property type="component" value="Unassembled WGS sequence"/>
</dbReference>
<reference evidence="1" key="1">
    <citation type="submission" date="2023-04" db="EMBL/GenBank/DDBJ databases">
        <title>Ambrosiozyma monospora NBRC 10751.</title>
        <authorList>
            <person name="Ichikawa N."/>
            <person name="Sato H."/>
            <person name="Tonouchi N."/>
        </authorList>
    </citation>
    <scope>NUCLEOTIDE SEQUENCE</scope>
    <source>
        <strain evidence="1">NBRC 10751</strain>
    </source>
</reference>